<evidence type="ECO:0000256" key="3">
    <source>
        <dbReference type="ARBA" id="ARBA00023163"/>
    </source>
</evidence>
<keyword evidence="3" id="KW-0804">Transcription</keyword>
<gene>
    <name evidence="5" type="ORF">AALO17_11280</name>
    <name evidence="6" type="ORF">BO223_05860</name>
</gene>
<dbReference type="Gene3D" id="2.10.109.10">
    <property type="entry name" value="Umud Fragment, subunit A"/>
    <property type="match status" value="1"/>
</dbReference>
<evidence type="ECO:0000313" key="5">
    <source>
        <dbReference type="EMBL" id="AMK54262.1"/>
    </source>
</evidence>
<dbReference type="InterPro" id="IPR039418">
    <property type="entry name" value="LexA-like"/>
</dbReference>
<dbReference type="InterPro" id="IPR010982">
    <property type="entry name" value="Lambda_DNA-bd_dom_sf"/>
</dbReference>
<keyword evidence="7" id="KW-1185">Reference proteome</keyword>
<dbReference type="PANTHER" id="PTHR40661">
    <property type="match status" value="1"/>
</dbReference>
<dbReference type="SUPFAM" id="SSF47413">
    <property type="entry name" value="lambda repressor-like DNA-binding domains"/>
    <property type="match status" value="1"/>
</dbReference>
<dbReference type="AlphaFoldDB" id="A0A140DUD5"/>
<dbReference type="Pfam" id="PF01381">
    <property type="entry name" value="HTH_3"/>
    <property type="match status" value="1"/>
</dbReference>
<dbReference type="Gene3D" id="1.10.260.40">
    <property type="entry name" value="lambda repressor-like DNA-binding domains"/>
    <property type="match status" value="1"/>
</dbReference>
<dbReference type="InterPro" id="IPR036286">
    <property type="entry name" value="LexA/Signal_pep-like_sf"/>
</dbReference>
<dbReference type="InterPro" id="IPR001387">
    <property type="entry name" value="Cro/C1-type_HTH"/>
</dbReference>
<dbReference type="SMART" id="SM00530">
    <property type="entry name" value="HTH_XRE"/>
    <property type="match status" value="1"/>
</dbReference>
<evidence type="ECO:0000256" key="1">
    <source>
        <dbReference type="ARBA" id="ARBA00023015"/>
    </source>
</evidence>
<dbReference type="EMBL" id="CP011391">
    <property type="protein sequence ID" value="AMK54262.1"/>
    <property type="molecule type" value="Genomic_DNA"/>
</dbReference>
<dbReference type="GeneID" id="78477886"/>
<dbReference type="GO" id="GO:0003677">
    <property type="term" value="F:DNA binding"/>
    <property type="evidence" value="ECO:0007669"/>
    <property type="project" value="UniProtKB-KW"/>
</dbReference>
<dbReference type="CDD" id="cd06529">
    <property type="entry name" value="S24_LexA-like"/>
    <property type="match status" value="1"/>
</dbReference>
<dbReference type="PANTHER" id="PTHR40661:SF3">
    <property type="entry name" value="FELS-1 PROPHAGE TRANSCRIPTIONAL REGULATOR"/>
    <property type="match status" value="1"/>
</dbReference>
<dbReference type="PROSITE" id="PS50943">
    <property type="entry name" value="HTH_CROC1"/>
    <property type="match status" value="1"/>
</dbReference>
<reference evidence="5 7" key="1">
    <citation type="journal article" date="2016" name="Gut Pathog.">
        <title>Whole genome sequencing of "Faecalibaculum rodentium" ALO17, isolated from C57BL/6J laboratory mouse feces.</title>
        <authorList>
            <person name="Lim S."/>
            <person name="Chang D.H."/>
            <person name="Ahn S."/>
            <person name="Kim B.C."/>
        </authorList>
    </citation>
    <scope>NUCLEOTIDE SEQUENCE [LARGE SCALE GENOMIC DNA]</scope>
    <source>
        <strain evidence="5 7">Alo17</strain>
    </source>
</reference>
<dbReference type="InterPro" id="IPR015927">
    <property type="entry name" value="Peptidase_S24_S26A/B/C"/>
</dbReference>
<dbReference type="Proteomes" id="UP000069771">
    <property type="component" value="Chromosome"/>
</dbReference>
<dbReference type="STRING" id="1702221.AALO17_11280"/>
<dbReference type="Proteomes" id="UP000186758">
    <property type="component" value="Unassembled WGS sequence"/>
</dbReference>
<accession>A0A140DUD5</accession>
<evidence type="ECO:0000259" key="4">
    <source>
        <dbReference type="PROSITE" id="PS50943"/>
    </source>
</evidence>
<dbReference type="RefSeq" id="WP_067556392.1">
    <property type="nucleotide sequence ID" value="NZ_CAJTBG010000037.1"/>
</dbReference>
<keyword evidence="2" id="KW-0238">DNA-binding</keyword>
<proteinExistence type="predicted"/>
<name>A0A140DUD5_9FIRM</name>
<evidence type="ECO:0000256" key="2">
    <source>
        <dbReference type="ARBA" id="ARBA00023125"/>
    </source>
</evidence>
<dbReference type="OrthoDB" id="194368at2"/>
<dbReference type="KEGG" id="fro:AALO17_11280"/>
<dbReference type="Pfam" id="PF00717">
    <property type="entry name" value="Peptidase_S24"/>
    <property type="match status" value="1"/>
</dbReference>
<keyword evidence="1" id="KW-0805">Transcription regulation</keyword>
<reference evidence="6 8" key="2">
    <citation type="submission" date="2016-11" db="EMBL/GenBank/DDBJ databases">
        <title>Description of two novel members of the family Erysipelotrichaceae: Ileibacterium lipovorans gen. nov., sp. nov. and Dubosiella newyorkensis, gen. nov., sp. nov.</title>
        <authorList>
            <person name="Cox L.M."/>
            <person name="Sohn J."/>
            <person name="Tyrrell K.L."/>
            <person name="Citron D.M."/>
            <person name="Lawson P.A."/>
            <person name="Patel N.B."/>
            <person name="Iizumi T."/>
            <person name="Perez-Perez G.I."/>
            <person name="Goldstein E.J."/>
            <person name="Blaser M.J."/>
        </authorList>
    </citation>
    <scope>NUCLEOTIDE SEQUENCE [LARGE SCALE GENOMIC DNA]</scope>
    <source>
        <strain evidence="6 8">NYU-BL-K8</strain>
    </source>
</reference>
<evidence type="ECO:0000313" key="8">
    <source>
        <dbReference type="Proteomes" id="UP000186758"/>
    </source>
</evidence>
<feature type="domain" description="HTH cro/C1-type" evidence="4">
    <location>
        <begin position="15"/>
        <end position="69"/>
    </location>
</feature>
<dbReference type="CDD" id="cd00093">
    <property type="entry name" value="HTH_XRE"/>
    <property type="match status" value="1"/>
</dbReference>
<protein>
    <recommendedName>
        <fullName evidence="4">HTH cro/C1-type domain-containing protein</fullName>
    </recommendedName>
</protein>
<dbReference type="EMBL" id="MPJZ01000052">
    <property type="protein sequence ID" value="OLU45211.1"/>
    <property type="molecule type" value="Genomic_DNA"/>
</dbReference>
<sequence length="215" mass="24570">MENKQLKDNIVGERIQSLRKERGMSLDSLGKELGVSKAYISYIERGERQPGRNILVRLADFFNTDIDWMMGRSDIRSSSEEFAIPRLQPIPVYSCISCGTGLWVNEQPEAYTGAPDWMLRPSKDYFANPAEGNSMYPTIENGDCIIFEQTENVRYGQIGAFSLNGSYYCKRLEKKPDGSFWLMSDNEDYDPIPITGDDEFRILGAYRLRITRKGS</sequence>
<evidence type="ECO:0000313" key="7">
    <source>
        <dbReference type="Proteomes" id="UP000069771"/>
    </source>
</evidence>
<evidence type="ECO:0000313" key="6">
    <source>
        <dbReference type="EMBL" id="OLU45211.1"/>
    </source>
</evidence>
<organism evidence="5 7">
    <name type="scientific">Faecalibaculum rodentium</name>
    <dbReference type="NCBI Taxonomy" id="1702221"/>
    <lineage>
        <taxon>Bacteria</taxon>
        <taxon>Bacillati</taxon>
        <taxon>Bacillota</taxon>
        <taxon>Erysipelotrichia</taxon>
        <taxon>Erysipelotrichales</taxon>
        <taxon>Erysipelotrichaceae</taxon>
        <taxon>Faecalibaculum</taxon>
    </lineage>
</organism>
<dbReference type="SUPFAM" id="SSF51306">
    <property type="entry name" value="LexA/Signal peptidase"/>
    <property type="match status" value="1"/>
</dbReference>